<comment type="caution">
    <text evidence="2">The sequence shown here is derived from an EMBL/GenBank/DDBJ whole genome shotgun (WGS) entry which is preliminary data.</text>
</comment>
<sequence>MLMTISRVSRPSTPRSCANTFCGMLSITADPKPLEQGDGSDGNGGFSRIEADMEDDGALLHSQPQAGTDQDLVPNPPPGAAARNDRAQQACFVAPTTADRKKMGA</sequence>
<accession>A0ABR1RU18</accession>
<evidence type="ECO:0000256" key="1">
    <source>
        <dbReference type="SAM" id="MobiDB-lite"/>
    </source>
</evidence>
<organism evidence="2 3">
    <name type="scientific">Apiospora marii</name>
    <dbReference type="NCBI Taxonomy" id="335849"/>
    <lineage>
        <taxon>Eukaryota</taxon>
        <taxon>Fungi</taxon>
        <taxon>Dikarya</taxon>
        <taxon>Ascomycota</taxon>
        <taxon>Pezizomycotina</taxon>
        <taxon>Sordariomycetes</taxon>
        <taxon>Xylariomycetidae</taxon>
        <taxon>Amphisphaeriales</taxon>
        <taxon>Apiosporaceae</taxon>
        <taxon>Apiospora</taxon>
    </lineage>
</organism>
<protein>
    <submittedName>
        <fullName evidence="2">Uncharacterized protein</fullName>
    </submittedName>
</protein>
<proteinExistence type="predicted"/>
<name>A0ABR1RU18_9PEZI</name>
<keyword evidence="3" id="KW-1185">Reference proteome</keyword>
<evidence type="ECO:0000313" key="2">
    <source>
        <dbReference type="EMBL" id="KAK8018444.1"/>
    </source>
</evidence>
<feature type="region of interest" description="Disordered" evidence="1">
    <location>
        <begin position="29"/>
        <end position="105"/>
    </location>
</feature>
<dbReference type="Proteomes" id="UP001396898">
    <property type="component" value="Unassembled WGS sequence"/>
</dbReference>
<reference evidence="2 3" key="1">
    <citation type="submission" date="2023-01" db="EMBL/GenBank/DDBJ databases">
        <title>Analysis of 21 Apiospora genomes using comparative genomics revels a genus with tremendous synthesis potential of carbohydrate active enzymes and secondary metabolites.</title>
        <authorList>
            <person name="Sorensen T."/>
        </authorList>
    </citation>
    <scope>NUCLEOTIDE SEQUENCE [LARGE SCALE GENOMIC DNA]</scope>
    <source>
        <strain evidence="2 3">CBS 20057</strain>
    </source>
</reference>
<gene>
    <name evidence="2" type="ORF">PG991_007634</name>
</gene>
<dbReference type="EMBL" id="JAQQWI010000010">
    <property type="protein sequence ID" value="KAK8018444.1"/>
    <property type="molecule type" value="Genomic_DNA"/>
</dbReference>
<evidence type="ECO:0000313" key="3">
    <source>
        <dbReference type="Proteomes" id="UP001396898"/>
    </source>
</evidence>